<protein>
    <submittedName>
        <fullName evidence="1">Uncharacterized protein</fullName>
    </submittedName>
</protein>
<name>A0A4Q9FGH4_9FLAO</name>
<comment type="caution">
    <text evidence="1">The sequence shown here is derived from an EMBL/GenBank/DDBJ whole genome shotgun (WGS) entry which is preliminary data.</text>
</comment>
<sequence length="137" mass="16275">MSRILKIILISISCLSCDSGTFKNDPKTWNKVFGGEAPNEIEILNSRFWKSAHFTYEYELFMEFKSSQSFADSFFIKKFRFKPTKAPKFDLNYDEEKPKWFVPKRFEAYDVWQSDTNNMNLLIDKSSNLMFLYALQL</sequence>
<dbReference type="AlphaFoldDB" id="A0A4Q9FGH4"/>
<evidence type="ECO:0000313" key="1">
    <source>
        <dbReference type="EMBL" id="TBN05536.1"/>
    </source>
</evidence>
<evidence type="ECO:0000313" key="2">
    <source>
        <dbReference type="Proteomes" id="UP000291142"/>
    </source>
</evidence>
<dbReference type="RefSeq" id="WP_130963154.1">
    <property type="nucleotide sequence ID" value="NZ_SIRT01000002.1"/>
</dbReference>
<keyword evidence="2" id="KW-1185">Reference proteome</keyword>
<proteinExistence type="predicted"/>
<accession>A0A4Q9FGH4</accession>
<reference evidence="1 2" key="1">
    <citation type="submission" date="2019-02" db="EMBL/GenBank/DDBJ databases">
        <title>Hyunsoonleella sp., isolated from marine sediment.</title>
        <authorList>
            <person name="Liu B.-T."/>
        </authorList>
    </citation>
    <scope>NUCLEOTIDE SEQUENCE [LARGE SCALE GENOMIC DNA]</scope>
    <source>
        <strain evidence="1 2">T58</strain>
    </source>
</reference>
<dbReference type="Proteomes" id="UP000291142">
    <property type="component" value="Unassembled WGS sequence"/>
</dbReference>
<dbReference type="OrthoDB" id="1374421at2"/>
<organism evidence="1 2">
    <name type="scientific">Hyunsoonleella flava</name>
    <dbReference type="NCBI Taxonomy" id="2527939"/>
    <lineage>
        <taxon>Bacteria</taxon>
        <taxon>Pseudomonadati</taxon>
        <taxon>Bacteroidota</taxon>
        <taxon>Flavobacteriia</taxon>
        <taxon>Flavobacteriales</taxon>
        <taxon>Flavobacteriaceae</taxon>
    </lineage>
</organism>
<dbReference type="EMBL" id="SIRT01000002">
    <property type="protein sequence ID" value="TBN05536.1"/>
    <property type="molecule type" value="Genomic_DNA"/>
</dbReference>
<gene>
    <name evidence="1" type="ORF">EYD45_04470</name>
</gene>